<dbReference type="Gene3D" id="1.10.10.10">
    <property type="entry name" value="Winged helix-like DNA-binding domain superfamily/Winged helix DNA-binding domain"/>
    <property type="match status" value="1"/>
</dbReference>
<dbReference type="Pfam" id="PF03466">
    <property type="entry name" value="LysR_substrate"/>
    <property type="match status" value="1"/>
</dbReference>
<dbReference type="PROSITE" id="PS50931">
    <property type="entry name" value="HTH_LYSR"/>
    <property type="match status" value="1"/>
</dbReference>
<dbReference type="InterPro" id="IPR050389">
    <property type="entry name" value="LysR-type_TF"/>
</dbReference>
<dbReference type="SUPFAM" id="SSF46785">
    <property type="entry name" value="Winged helix' DNA-binding domain"/>
    <property type="match status" value="1"/>
</dbReference>
<dbReference type="InterPro" id="IPR000847">
    <property type="entry name" value="LysR_HTH_N"/>
</dbReference>
<comment type="similarity">
    <text evidence="1">Belongs to the LysR transcriptional regulatory family.</text>
</comment>
<keyword evidence="2" id="KW-0805">Transcription regulation</keyword>
<dbReference type="OrthoDB" id="8839911at2"/>
<sequence length="315" mass="36014">MNNINEKQILRRVRSIDLNLLTVFEAIFSCKSVSLAAKTLNISPSAVSQSLQKIRHHYEDILFIRQGNVLQPTLVCLKIHEQLAEIMRLVDFSLNSRVDPLKKKKFIIYASQFMATFYLPKLINLLQHQSPNVEIVHHTLTESTNVDELLINRQADLIFDLHPTASHSVISTEFSRETLTLVCSTEHPRLQGKVDITQLYTERFCGLNSAIPYIMRRQVELSRLFKERNFIFSSDSVMAILSIIKNTESIGLVPTSLLTEDHHPHIRRIDIDIQIEPVMFYVLYNKHVADSPGFSQLLAIIMQLRQGVTTVPNGA</sequence>
<evidence type="ECO:0000259" key="5">
    <source>
        <dbReference type="PROSITE" id="PS50931"/>
    </source>
</evidence>
<dbReference type="PATRIC" id="fig|1453496.5.peg.2503"/>
<dbReference type="CDD" id="cd05466">
    <property type="entry name" value="PBP2_LTTR_substrate"/>
    <property type="match status" value="1"/>
</dbReference>
<dbReference type="InterPro" id="IPR036388">
    <property type="entry name" value="WH-like_DNA-bd_sf"/>
</dbReference>
<keyword evidence="3" id="KW-0238">DNA-binding</keyword>
<dbReference type="Proteomes" id="UP000029986">
    <property type="component" value="Chromosome"/>
</dbReference>
<dbReference type="PANTHER" id="PTHR30118">
    <property type="entry name" value="HTH-TYPE TRANSCRIPTIONAL REGULATOR LEUO-RELATED"/>
    <property type="match status" value="1"/>
</dbReference>
<dbReference type="InterPro" id="IPR005119">
    <property type="entry name" value="LysR_subst-bd"/>
</dbReference>
<evidence type="ECO:0000256" key="1">
    <source>
        <dbReference type="ARBA" id="ARBA00009437"/>
    </source>
</evidence>
<name>A0A097R2Y9_HAFAL</name>
<dbReference type="HOGENOM" id="CLU_039613_39_5_6"/>
<organism evidence="6 7">
    <name type="scientific">Hafnia alvei FB1</name>
    <dbReference type="NCBI Taxonomy" id="1453496"/>
    <lineage>
        <taxon>Bacteria</taxon>
        <taxon>Pseudomonadati</taxon>
        <taxon>Pseudomonadota</taxon>
        <taxon>Gammaproteobacteria</taxon>
        <taxon>Enterobacterales</taxon>
        <taxon>Hafniaceae</taxon>
        <taxon>Hafnia</taxon>
    </lineage>
</organism>
<dbReference type="eggNOG" id="COG0583">
    <property type="taxonomic scope" value="Bacteria"/>
</dbReference>
<dbReference type="PANTHER" id="PTHR30118:SF14">
    <property type="entry name" value="LYSR FAMILY TRANSCRIPTIONAL REGULATOR"/>
    <property type="match status" value="1"/>
</dbReference>
<keyword evidence="4" id="KW-0804">Transcription</keyword>
<dbReference type="Pfam" id="PF00126">
    <property type="entry name" value="HTH_1"/>
    <property type="match status" value="1"/>
</dbReference>
<protein>
    <recommendedName>
        <fullName evidence="5">HTH lysR-type domain-containing protein</fullName>
    </recommendedName>
</protein>
<dbReference type="GO" id="GO:0003677">
    <property type="term" value="F:DNA binding"/>
    <property type="evidence" value="ECO:0007669"/>
    <property type="project" value="UniProtKB-KW"/>
</dbReference>
<dbReference type="KEGG" id="hav:AT03_12320"/>
<gene>
    <name evidence="6" type="ORF">AT03_12320</name>
</gene>
<keyword evidence="7" id="KW-1185">Reference proteome</keyword>
<dbReference type="SUPFAM" id="SSF53850">
    <property type="entry name" value="Periplasmic binding protein-like II"/>
    <property type="match status" value="1"/>
</dbReference>
<evidence type="ECO:0000313" key="7">
    <source>
        <dbReference type="Proteomes" id="UP000029986"/>
    </source>
</evidence>
<dbReference type="Gene3D" id="3.40.190.10">
    <property type="entry name" value="Periplasmic binding protein-like II"/>
    <property type="match status" value="2"/>
</dbReference>
<evidence type="ECO:0000256" key="2">
    <source>
        <dbReference type="ARBA" id="ARBA00023015"/>
    </source>
</evidence>
<dbReference type="AlphaFoldDB" id="A0A097R2Y9"/>
<evidence type="ECO:0000313" key="6">
    <source>
        <dbReference type="EMBL" id="AIU73092.1"/>
    </source>
</evidence>
<dbReference type="EMBL" id="CP009706">
    <property type="protein sequence ID" value="AIU73092.1"/>
    <property type="molecule type" value="Genomic_DNA"/>
</dbReference>
<accession>A0A097R2Y9</accession>
<feature type="domain" description="HTH lysR-type" evidence="5">
    <location>
        <begin position="16"/>
        <end position="73"/>
    </location>
</feature>
<proteinExistence type="inferred from homology"/>
<reference evidence="6 7" key="1">
    <citation type="journal article" date="2014" name="Gut Pathog.">
        <title>Gene clusters of Hafnia alvei strain FB1 important in survival and pathogenesis: a draft genome perspective.</title>
        <authorList>
            <person name="Tan J.Y."/>
            <person name="Yin W.F."/>
            <person name="Chan K.G."/>
        </authorList>
    </citation>
    <scope>NUCLEOTIDE SEQUENCE [LARGE SCALE GENOMIC DNA]</scope>
    <source>
        <strain evidence="6 7">FB1</strain>
    </source>
</reference>
<dbReference type="InterPro" id="IPR036390">
    <property type="entry name" value="WH_DNA-bd_sf"/>
</dbReference>
<dbReference type="GO" id="GO:0003700">
    <property type="term" value="F:DNA-binding transcription factor activity"/>
    <property type="evidence" value="ECO:0007669"/>
    <property type="project" value="InterPro"/>
</dbReference>
<evidence type="ECO:0000256" key="3">
    <source>
        <dbReference type="ARBA" id="ARBA00023125"/>
    </source>
</evidence>
<evidence type="ECO:0000256" key="4">
    <source>
        <dbReference type="ARBA" id="ARBA00023163"/>
    </source>
</evidence>